<keyword evidence="2" id="KW-1185">Reference proteome</keyword>
<accession>A0A0E3M2V4</accession>
<name>A0A0E3M2V4_9CAUD</name>
<evidence type="ECO:0000313" key="1">
    <source>
        <dbReference type="EMBL" id="AKA61431.1"/>
    </source>
</evidence>
<dbReference type="KEGG" id="vg:26647806"/>
<organism evidence="1 2">
    <name type="scientific">Bacillus phage Stahl</name>
    <dbReference type="NCBI Taxonomy" id="1610832"/>
    <lineage>
        <taxon>Viruses</taxon>
        <taxon>Duplodnaviria</taxon>
        <taxon>Heunggongvirae</taxon>
        <taxon>Uroviricota</taxon>
        <taxon>Caudoviricetes</taxon>
        <taxon>Slashvirus</taxon>
        <taxon>Slashvirus stahl</taxon>
    </lineage>
</organism>
<proteinExistence type="predicted"/>
<dbReference type="Proteomes" id="UP000033015">
    <property type="component" value="Segment"/>
</dbReference>
<dbReference type="GeneID" id="26647806"/>
<evidence type="ECO:0000313" key="2">
    <source>
        <dbReference type="Proteomes" id="UP000033015"/>
    </source>
</evidence>
<reference evidence="2" key="2">
    <citation type="submission" date="2015-01" db="EMBL/GenBank/DDBJ databases">
        <title>Complete Genome of Bacillus megaterium Siphophage Stahl.</title>
        <authorList>
            <person name="Brizendine A.M."/>
            <person name="Rousseau S."/>
            <person name="Hernandez A.C."/>
            <person name="Everett G.F.K."/>
        </authorList>
    </citation>
    <scope>NUCLEOTIDE SEQUENCE [LARGE SCALE GENOMIC DNA]</scope>
</reference>
<dbReference type="EMBL" id="KP696447">
    <property type="protein sequence ID" value="AKA61431.1"/>
    <property type="molecule type" value="Genomic_DNA"/>
</dbReference>
<sequence length="154" mass="17487">MKETVKFSELPAGQYLGHDGNIITKEIAEYLIMRGKCGALATISEEFIQDILDQAYADLRKGIKQDDYTSEQLGKPVEIDVIPGEIRFKGGTKHSACYIDLTEGKIYKTLWSDPYDRGYYDEDRIITVIDDVGDEHHIFEGDYTVISLVNEQEV</sequence>
<dbReference type="OrthoDB" id="15347at10239"/>
<gene>
    <name evidence="1" type="ORF">CPT_Stahl3</name>
</gene>
<protein>
    <submittedName>
        <fullName evidence="1">Uncharacterized protein</fullName>
    </submittedName>
</protein>
<reference evidence="1 2" key="1">
    <citation type="journal article" date="2015" name="Genome Announc.">
        <title>Complete Genome Sequence of Bacillus megaterium Siphophage Stahl.</title>
        <authorList>
            <person name="Brizendine A.M."/>
            <person name="Rousseau S."/>
            <person name="Hernandez A.C."/>
            <person name="Kuty Everett G.F."/>
        </authorList>
    </citation>
    <scope>NUCLEOTIDE SEQUENCE [LARGE SCALE GENOMIC DNA]</scope>
</reference>
<dbReference type="RefSeq" id="YP_009203607.1">
    <property type="nucleotide sequence ID" value="NC_028856.1"/>
</dbReference>